<protein>
    <submittedName>
        <fullName evidence="4">Phosphopantetheine-binding protein</fullName>
    </submittedName>
</protein>
<comment type="caution">
    <text evidence="4">The sequence shown here is derived from an EMBL/GenBank/DDBJ whole genome shotgun (WGS) entry which is preliminary data.</text>
</comment>
<dbReference type="InterPro" id="IPR009081">
    <property type="entry name" value="PP-bd_ACP"/>
</dbReference>
<dbReference type="EMBL" id="JAVREH010000143">
    <property type="protein sequence ID" value="MDT0264532.1"/>
    <property type="molecule type" value="Genomic_DNA"/>
</dbReference>
<evidence type="ECO:0000259" key="3">
    <source>
        <dbReference type="PROSITE" id="PS50075"/>
    </source>
</evidence>
<dbReference type="InterPro" id="IPR036736">
    <property type="entry name" value="ACP-like_sf"/>
</dbReference>
<dbReference type="Pfam" id="PF00550">
    <property type="entry name" value="PP-binding"/>
    <property type="match status" value="1"/>
</dbReference>
<dbReference type="PROSITE" id="PS00012">
    <property type="entry name" value="PHOSPHOPANTETHEINE"/>
    <property type="match status" value="1"/>
</dbReference>
<dbReference type="Proteomes" id="UP001183176">
    <property type="component" value="Unassembled WGS sequence"/>
</dbReference>
<organism evidence="4 5">
    <name type="scientific">Jatrophihabitans lederbergiae</name>
    <dbReference type="NCBI Taxonomy" id="3075547"/>
    <lineage>
        <taxon>Bacteria</taxon>
        <taxon>Bacillati</taxon>
        <taxon>Actinomycetota</taxon>
        <taxon>Actinomycetes</taxon>
        <taxon>Jatrophihabitantales</taxon>
        <taxon>Jatrophihabitantaceae</taxon>
        <taxon>Jatrophihabitans</taxon>
    </lineage>
</organism>
<dbReference type="RefSeq" id="WP_311425665.1">
    <property type="nucleotide sequence ID" value="NZ_JAVREH010000143.1"/>
</dbReference>
<proteinExistence type="predicted"/>
<dbReference type="Gene3D" id="1.10.1200.10">
    <property type="entry name" value="ACP-like"/>
    <property type="match status" value="1"/>
</dbReference>
<dbReference type="InterPro" id="IPR006162">
    <property type="entry name" value="Ppantetheine_attach_site"/>
</dbReference>
<accession>A0ABU2JHZ2</accession>
<name>A0ABU2JHZ2_9ACTN</name>
<evidence type="ECO:0000256" key="1">
    <source>
        <dbReference type="ARBA" id="ARBA00022450"/>
    </source>
</evidence>
<keyword evidence="2" id="KW-0597">Phosphoprotein</keyword>
<gene>
    <name evidence="4" type="ORF">RM423_24580</name>
</gene>
<evidence type="ECO:0000256" key="2">
    <source>
        <dbReference type="ARBA" id="ARBA00022553"/>
    </source>
</evidence>
<dbReference type="SUPFAM" id="SSF47336">
    <property type="entry name" value="ACP-like"/>
    <property type="match status" value="1"/>
</dbReference>
<keyword evidence="1" id="KW-0596">Phosphopantetheine</keyword>
<sequence>MKSLTLDGLRKIMRDCAGENESTDLNVDIGDVCFMDLGYDSLALLETASRLEREFDVTLDDDSVTEDETPNALIQLVNARSRASSQP</sequence>
<reference evidence="5" key="1">
    <citation type="submission" date="2023-07" db="EMBL/GenBank/DDBJ databases">
        <title>30 novel species of actinomycetes from the DSMZ collection.</title>
        <authorList>
            <person name="Nouioui I."/>
        </authorList>
    </citation>
    <scope>NUCLEOTIDE SEQUENCE [LARGE SCALE GENOMIC DNA]</scope>
    <source>
        <strain evidence="5">DSM 44399</strain>
    </source>
</reference>
<dbReference type="PROSITE" id="PS50075">
    <property type="entry name" value="CARRIER"/>
    <property type="match status" value="1"/>
</dbReference>
<evidence type="ECO:0000313" key="4">
    <source>
        <dbReference type="EMBL" id="MDT0264532.1"/>
    </source>
</evidence>
<feature type="domain" description="Carrier" evidence="3">
    <location>
        <begin position="3"/>
        <end position="81"/>
    </location>
</feature>
<evidence type="ECO:0000313" key="5">
    <source>
        <dbReference type="Proteomes" id="UP001183176"/>
    </source>
</evidence>
<keyword evidence="5" id="KW-1185">Reference proteome</keyword>